<dbReference type="OrthoDB" id="10007716at2759"/>
<feature type="region of interest" description="Disordered" evidence="1">
    <location>
        <begin position="160"/>
        <end position="200"/>
    </location>
</feature>
<keyword evidence="4" id="KW-1185">Reference proteome</keyword>
<accession>A0A9Q0YPP6</accession>
<protein>
    <recommendedName>
        <fullName evidence="2">EF-hand domain-containing protein</fullName>
    </recommendedName>
</protein>
<dbReference type="InterPro" id="IPR002048">
    <property type="entry name" value="EF_hand_dom"/>
</dbReference>
<evidence type="ECO:0000259" key="2">
    <source>
        <dbReference type="PROSITE" id="PS50222"/>
    </source>
</evidence>
<evidence type="ECO:0000256" key="1">
    <source>
        <dbReference type="SAM" id="MobiDB-lite"/>
    </source>
</evidence>
<dbReference type="PROSITE" id="PS50222">
    <property type="entry name" value="EF_HAND_2"/>
    <property type="match status" value="1"/>
</dbReference>
<feature type="domain" description="EF-hand" evidence="2">
    <location>
        <begin position="461"/>
        <end position="496"/>
    </location>
</feature>
<feature type="compositionally biased region" description="Basic and acidic residues" evidence="1">
    <location>
        <begin position="181"/>
        <end position="190"/>
    </location>
</feature>
<reference evidence="3" key="1">
    <citation type="submission" date="2021-10" db="EMBL/GenBank/DDBJ databases">
        <title>Tropical sea cucumber genome reveals ecological adaptation and Cuvierian tubules defense mechanism.</title>
        <authorList>
            <person name="Chen T."/>
        </authorList>
    </citation>
    <scope>NUCLEOTIDE SEQUENCE</scope>
    <source>
        <strain evidence="3">Nanhai2018</strain>
        <tissue evidence="3">Muscle</tissue>
    </source>
</reference>
<feature type="region of interest" description="Disordered" evidence="1">
    <location>
        <begin position="47"/>
        <end position="77"/>
    </location>
</feature>
<proteinExistence type="predicted"/>
<dbReference type="Gene3D" id="1.10.238.10">
    <property type="entry name" value="EF-hand"/>
    <property type="match status" value="1"/>
</dbReference>
<dbReference type="SUPFAM" id="SSF47473">
    <property type="entry name" value="EF-hand"/>
    <property type="match status" value="1"/>
</dbReference>
<evidence type="ECO:0000313" key="4">
    <source>
        <dbReference type="Proteomes" id="UP001152320"/>
    </source>
</evidence>
<feature type="region of interest" description="Disordered" evidence="1">
    <location>
        <begin position="331"/>
        <end position="369"/>
    </location>
</feature>
<comment type="caution">
    <text evidence="3">The sequence shown here is derived from an EMBL/GenBank/DDBJ whole genome shotgun (WGS) entry which is preliminary data.</text>
</comment>
<sequence length="627" mass="73137">MYSEVKMDSILPDLDCHEEMDISTNQNYQQYMEVKVNTKLPLILRPEEDKSGQKQTWNKQAKRPRLHPNFNKVNNRDMGSLQQAPEKLSPMPYQPQLFRSSTSLKMVPLKKFHRAVESMNQQLPTQVTKSRLISFHARNFPYQGDSTLKVCEQESFEPYHERGYEEEDGSKSHKRKKHSGKHETEYRDLHVGGQHSRLVERDDGSCSKVCMKYGSIKQRDSEESPPTTAPSLREIHHSNPAVHPGLTSNQSVALKSLSLEEMSIKRNLIKSKNIHKKKEHQLFPFSNKADAIVNEKRRIPHLLPEYQRKPKKKYPHQMKKSVAPKDAIKEEKETVGDRHRHLYHNESKRESKRFVRDRRKDSDMNWKKHKDNQVETVEIQKNEITNQTQLMQDEVVEPLDNVDTLEEEEKCFEEEPEMERSLSSRDSKTSIPEESQKQTFTVPSSPSLLKLSDLVMYLTGERFEYLKEKFHKLDGDKDGHLKFCELETEIPTNLNHMQKIFIKEVYDVISSSTFFGLAEFCTVTLICEQLLQLPDIPTKSIDNLISSQSLQDEIATFMMEFSKVDVDRTSAISMDLLKSVLEASLSDIRSDTAWWEDVLRDIHRTNKQSINKVEFLCLIPYFLNLRV</sequence>
<name>A0A9Q0YPP6_HOLLE</name>
<evidence type="ECO:0000313" key="3">
    <source>
        <dbReference type="EMBL" id="KAJ8022921.1"/>
    </source>
</evidence>
<organism evidence="3 4">
    <name type="scientific">Holothuria leucospilota</name>
    <name type="common">Black long sea cucumber</name>
    <name type="synonym">Mertensiothuria leucospilota</name>
    <dbReference type="NCBI Taxonomy" id="206669"/>
    <lineage>
        <taxon>Eukaryota</taxon>
        <taxon>Metazoa</taxon>
        <taxon>Echinodermata</taxon>
        <taxon>Eleutherozoa</taxon>
        <taxon>Echinozoa</taxon>
        <taxon>Holothuroidea</taxon>
        <taxon>Aspidochirotacea</taxon>
        <taxon>Aspidochirotida</taxon>
        <taxon>Holothuriidae</taxon>
        <taxon>Holothuria</taxon>
    </lineage>
</organism>
<feature type="compositionally biased region" description="Basic and acidic residues" evidence="1">
    <location>
        <begin position="331"/>
        <end position="366"/>
    </location>
</feature>
<gene>
    <name evidence="3" type="ORF">HOLleu_37952</name>
</gene>
<dbReference type="GO" id="GO:0005509">
    <property type="term" value="F:calcium ion binding"/>
    <property type="evidence" value="ECO:0007669"/>
    <property type="project" value="InterPro"/>
</dbReference>
<dbReference type="InterPro" id="IPR011992">
    <property type="entry name" value="EF-hand-dom_pair"/>
</dbReference>
<dbReference type="EMBL" id="JAIZAY010000020">
    <property type="protein sequence ID" value="KAJ8022921.1"/>
    <property type="molecule type" value="Genomic_DNA"/>
</dbReference>
<feature type="region of interest" description="Disordered" evidence="1">
    <location>
        <begin position="216"/>
        <end position="248"/>
    </location>
</feature>
<feature type="compositionally biased region" description="Basic and acidic residues" evidence="1">
    <location>
        <begin position="418"/>
        <end position="428"/>
    </location>
</feature>
<dbReference type="Proteomes" id="UP001152320">
    <property type="component" value="Chromosome 20"/>
</dbReference>
<feature type="compositionally biased region" description="Polar residues" evidence="1">
    <location>
        <begin position="429"/>
        <end position="442"/>
    </location>
</feature>
<dbReference type="AlphaFoldDB" id="A0A9Q0YPP6"/>
<feature type="region of interest" description="Disordered" evidence="1">
    <location>
        <begin position="410"/>
        <end position="442"/>
    </location>
</feature>